<comment type="caution">
    <text evidence="1">The sequence shown here is derived from an EMBL/GenBank/DDBJ whole genome shotgun (WGS) entry which is preliminary data.</text>
</comment>
<sequence>MTNLITLPSELQLHIAKHITSVEDLVCIKRTCKDLYLLVNAHSPVLLPPLIERECRRLQDRLCYTGLDLLTAFRKHTAWMLAIGGPLNVSEICTSFATRYRKSNPSTTYSAFDLDTLAWMVTYKRYNKRDWRFSLDGMSVAFWLPSLPAKEATSVIQESHWPADMEFAPMNRDDPLWDDASDWLHLLNHWLVDELGLPRLDDLTEGYLFRPSDMFDVAELRRTTKRSHGKRGCLLLRAKILTLVEIVPRIWD</sequence>
<dbReference type="EMBL" id="JAVRQU010000011">
    <property type="protein sequence ID" value="KAK5697169.1"/>
    <property type="molecule type" value="Genomic_DNA"/>
</dbReference>
<dbReference type="GO" id="GO:0005085">
    <property type="term" value="F:guanyl-nucleotide exchange factor activity"/>
    <property type="evidence" value="ECO:0007669"/>
    <property type="project" value="InterPro"/>
</dbReference>
<dbReference type="GO" id="GO:0032012">
    <property type="term" value="P:regulation of ARF protein signal transduction"/>
    <property type="evidence" value="ECO:0007669"/>
    <property type="project" value="InterPro"/>
</dbReference>
<name>A0AAN7W923_9PEZI</name>
<evidence type="ECO:0000313" key="1">
    <source>
        <dbReference type="EMBL" id="KAK5697169.1"/>
    </source>
</evidence>
<accession>A0AAN7W923</accession>
<organism evidence="1 2">
    <name type="scientific">Elasticomyces elasticus</name>
    <dbReference type="NCBI Taxonomy" id="574655"/>
    <lineage>
        <taxon>Eukaryota</taxon>
        <taxon>Fungi</taxon>
        <taxon>Dikarya</taxon>
        <taxon>Ascomycota</taxon>
        <taxon>Pezizomycotina</taxon>
        <taxon>Dothideomycetes</taxon>
        <taxon>Dothideomycetidae</taxon>
        <taxon>Mycosphaerellales</taxon>
        <taxon>Teratosphaeriaceae</taxon>
        <taxon>Elasticomyces</taxon>
    </lineage>
</organism>
<dbReference type="SUPFAM" id="SSF48425">
    <property type="entry name" value="Sec7 domain"/>
    <property type="match status" value="1"/>
</dbReference>
<proteinExistence type="predicted"/>
<reference evidence="1" key="1">
    <citation type="submission" date="2023-08" db="EMBL/GenBank/DDBJ databases">
        <title>Black Yeasts Isolated from many extreme environments.</title>
        <authorList>
            <person name="Coleine C."/>
            <person name="Stajich J.E."/>
            <person name="Selbmann L."/>
        </authorList>
    </citation>
    <scope>NUCLEOTIDE SEQUENCE</scope>
    <source>
        <strain evidence="1">CCFEE 5810</strain>
    </source>
</reference>
<dbReference type="AlphaFoldDB" id="A0AAN7W923"/>
<dbReference type="Proteomes" id="UP001310594">
    <property type="component" value="Unassembled WGS sequence"/>
</dbReference>
<evidence type="ECO:0000313" key="2">
    <source>
        <dbReference type="Proteomes" id="UP001310594"/>
    </source>
</evidence>
<dbReference type="InterPro" id="IPR035999">
    <property type="entry name" value="Sec7_dom_sf"/>
</dbReference>
<evidence type="ECO:0008006" key="3">
    <source>
        <dbReference type="Google" id="ProtNLM"/>
    </source>
</evidence>
<gene>
    <name evidence="1" type="ORF">LTR97_007304</name>
</gene>
<protein>
    <recommendedName>
        <fullName evidence="3">F-box domain-containing protein</fullName>
    </recommendedName>
</protein>